<sequence length="290" mass="33686">MRKSGILMAISSIPSKYGIGGFSKEAYEFVDFLGESGQKIWQILPLGPTGYGDSPYQSFSTFAGNPYYIDLESLQKSRWLTEEECKKADCGEQPGKVNYEAVYKTRFQVLRKAFKSAKAENISETEDYKSFLSENTFWLPDYCLYMALKESFGGICWIDWEEDIRLRKKGALDKYRQKLSENIAFYEFLQYIFIRQWEKLKRYANEKGIEIVGDIPIYVAFDSADTWANSQLFQLDEQKNRLLWLDVRRMLFLQPDNYGEIHFIAGNIIEIPDMHGGYGESNIAVVFMIL</sequence>
<name>C0FZV3_9FIRM</name>
<keyword evidence="6 10" id="KW-0808">Transferase</keyword>
<dbReference type="InterPro" id="IPR003385">
    <property type="entry name" value="Glyco_hydro_77"/>
</dbReference>
<dbReference type="PANTHER" id="PTHR32438">
    <property type="entry name" value="4-ALPHA-GLUCANOTRANSFERASE DPE1, CHLOROPLASTIC/AMYLOPLASTIC"/>
    <property type="match status" value="1"/>
</dbReference>
<dbReference type="PANTHER" id="PTHR32438:SF5">
    <property type="entry name" value="4-ALPHA-GLUCANOTRANSFERASE DPE1, CHLOROPLASTIC_AMYLOPLASTIC"/>
    <property type="match status" value="1"/>
</dbReference>
<organism evidence="10 11">
    <name type="scientific">Roseburia inulinivorans DSM 16841</name>
    <dbReference type="NCBI Taxonomy" id="622312"/>
    <lineage>
        <taxon>Bacteria</taxon>
        <taxon>Bacillati</taxon>
        <taxon>Bacillota</taxon>
        <taxon>Clostridia</taxon>
        <taxon>Lachnospirales</taxon>
        <taxon>Lachnospiraceae</taxon>
        <taxon>Roseburia</taxon>
    </lineage>
</organism>
<dbReference type="eggNOG" id="COG1640">
    <property type="taxonomic scope" value="Bacteria"/>
</dbReference>
<evidence type="ECO:0000256" key="3">
    <source>
        <dbReference type="ARBA" id="ARBA00012560"/>
    </source>
</evidence>
<dbReference type="GO" id="GO:0005975">
    <property type="term" value="P:carbohydrate metabolic process"/>
    <property type="evidence" value="ECO:0007669"/>
    <property type="project" value="InterPro"/>
</dbReference>
<dbReference type="EMBL" id="ACFY01000170">
    <property type="protein sequence ID" value="EEG91823.1"/>
    <property type="molecule type" value="Genomic_DNA"/>
</dbReference>
<evidence type="ECO:0000256" key="5">
    <source>
        <dbReference type="ARBA" id="ARBA00022676"/>
    </source>
</evidence>
<gene>
    <name evidence="10" type="ORF">ROSEINA2194_04300</name>
</gene>
<evidence type="ECO:0000313" key="10">
    <source>
        <dbReference type="EMBL" id="EEG91823.1"/>
    </source>
</evidence>
<protein>
    <recommendedName>
        <fullName evidence="4">4-alpha-glucanotransferase</fullName>
        <ecNumber evidence="3">2.4.1.25</ecNumber>
    </recommendedName>
    <alternativeName>
        <fullName evidence="8">Amylomaltase</fullName>
    </alternativeName>
    <alternativeName>
        <fullName evidence="9">Disproportionating enzyme</fullName>
    </alternativeName>
</protein>
<evidence type="ECO:0000256" key="9">
    <source>
        <dbReference type="ARBA" id="ARBA00031501"/>
    </source>
</evidence>
<evidence type="ECO:0000256" key="4">
    <source>
        <dbReference type="ARBA" id="ARBA00020295"/>
    </source>
</evidence>
<dbReference type="AlphaFoldDB" id="C0FZV3"/>
<dbReference type="CAZy" id="GH77">
    <property type="family name" value="Glycoside Hydrolase Family 77"/>
</dbReference>
<dbReference type="InterPro" id="IPR017853">
    <property type="entry name" value="GH"/>
</dbReference>
<dbReference type="Pfam" id="PF02446">
    <property type="entry name" value="Glyco_hydro_77"/>
    <property type="match status" value="1"/>
</dbReference>
<keyword evidence="7" id="KW-0119">Carbohydrate metabolism</keyword>
<accession>C0FZV3</accession>
<evidence type="ECO:0000256" key="8">
    <source>
        <dbReference type="ARBA" id="ARBA00031423"/>
    </source>
</evidence>
<evidence type="ECO:0000256" key="6">
    <source>
        <dbReference type="ARBA" id="ARBA00022679"/>
    </source>
</evidence>
<dbReference type="SUPFAM" id="SSF51445">
    <property type="entry name" value="(Trans)glycosidases"/>
    <property type="match status" value="1"/>
</dbReference>
<comment type="similarity">
    <text evidence="2">Belongs to the disproportionating enzyme family.</text>
</comment>
<comment type="caution">
    <text evidence="10">The sequence shown here is derived from an EMBL/GenBank/DDBJ whole genome shotgun (WGS) entry which is preliminary data.</text>
</comment>
<evidence type="ECO:0000256" key="1">
    <source>
        <dbReference type="ARBA" id="ARBA00000439"/>
    </source>
</evidence>
<dbReference type="EC" id="2.4.1.25" evidence="3"/>
<comment type="catalytic activity">
    <reaction evidence="1">
        <text>Transfers a segment of a (1-&gt;4)-alpha-D-glucan to a new position in an acceptor, which may be glucose or a (1-&gt;4)-alpha-D-glucan.</text>
        <dbReference type="EC" id="2.4.1.25"/>
    </reaction>
</comment>
<reference evidence="10 11" key="1">
    <citation type="submission" date="2009-02" db="EMBL/GenBank/DDBJ databases">
        <authorList>
            <person name="Fulton L."/>
            <person name="Clifton S."/>
            <person name="Fulton B."/>
            <person name="Xu J."/>
            <person name="Minx P."/>
            <person name="Pepin K.H."/>
            <person name="Johnson M."/>
            <person name="Bhonagiri V."/>
            <person name="Nash W.E."/>
            <person name="Mardis E.R."/>
            <person name="Wilson R.K."/>
        </authorList>
    </citation>
    <scope>NUCLEOTIDE SEQUENCE [LARGE SCALE GENOMIC DNA]</scope>
    <source>
        <strain evidence="10 11">DSM 16841</strain>
    </source>
</reference>
<keyword evidence="5 10" id="KW-0328">Glycosyltransferase</keyword>
<evidence type="ECO:0000256" key="7">
    <source>
        <dbReference type="ARBA" id="ARBA00023277"/>
    </source>
</evidence>
<dbReference type="Proteomes" id="UP000003561">
    <property type="component" value="Unassembled WGS sequence"/>
</dbReference>
<evidence type="ECO:0000313" key="11">
    <source>
        <dbReference type="Proteomes" id="UP000003561"/>
    </source>
</evidence>
<dbReference type="Gene3D" id="3.20.20.80">
    <property type="entry name" value="Glycosidases"/>
    <property type="match status" value="1"/>
</dbReference>
<reference evidence="10 11" key="2">
    <citation type="submission" date="2009-03" db="EMBL/GenBank/DDBJ databases">
        <title>Draft genome sequence of Roseburia inulinivorans (DSM 16841).</title>
        <authorList>
            <person name="Sudarsanam P."/>
            <person name="Ley R."/>
            <person name="Guruge J."/>
            <person name="Turnbaugh P.J."/>
            <person name="Mahowald M."/>
            <person name="Liep D."/>
            <person name="Gordon J."/>
        </authorList>
    </citation>
    <scope>NUCLEOTIDE SEQUENCE [LARGE SCALE GENOMIC DNA]</scope>
    <source>
        <strain evidence="10 11">DSM 16841</strain>
    </source>
</reference>
<dbReference type="GO" id="GO:0004134">
    <property type="term" value="F:4-alpha-glucanotransferase activity"/>
    <property type="evidence" value="ECO:0007669"/>
    <property type="project" value="UniProtKB-EC"/>
</dbReference>
<proteinExistence type="inferred from homology"/>
<evidence type="ECO:0000256" key="2">
    <source>
        <dbReference type="ARBA" id="ARBA00005684"/>
    </source>
</evidence>